<feature type="domain" description="NADH:flavin oxidoreductase/NADH oxidase N-terminal" evidence="4">
    <location>
        <begin position="11"/>
        <end position="339"/>
    </location>
</feature>
<dbReference type="SUPFAM" id="SSF51395">
    <property type="entry name" value="FMN-linked oxidoreductases"/>
    <property type="match status" value="1"/>
</dbReference>
<protein>
    <submittedName>
        <fullName evidence="5">Alkene reductase</fullName>
    </submittedName>
</protein>
<accession>A0A5C7FMY9</accession>
<organism evidence="5 6">
    <name type="scientific">Neolewinella aurantiaca</name>
    <dbReference type="NCBI Taxonomy" id="2602767"/>
    <lineage>
        <taxon>Bacteria</taxon>
        <taxon>Pseudomonadati</taxon>
        <taxon>Bacteroidota</taxon>
        <taxon>Saprospiria</taxon>
        <taxon>Saprospirales</taxon>
        <taxon>Lewinellaceae</taxon>
        <taxon>Neolewinella</taxon>
    </lineage>
</organism>
<dbReference type="Pfam" id="PF00724">
    <property type="entry name" value="Oxidored_FMN"/>
    <property type="match status" value="1"/>
</dbReference>
<reference evidence="5 6" key="1">
    <citation type="submission" date="2019-08" db="EMBL/GenBank/DDBJ databases">
        <title>Lewinella sp. strain SSH13 Genome sequencing and assembly.</title>
        <authorList>
            <person name="Kim I."/>
        </authorList>
    </citation>
    <scope>NUCLEOTIDE SEQUENCE [LARGE SCALE GENOMIC DNA]</scope>
    <source>
        <strain evidence="5 6">SSH13</strain>
    </source>
</reference>
<comment type="caution">
    <text evidence="5">The sequence shown here is derived from an EMBL/GenBank/DDBJ whole genome shotgun (WGS) entry which is preliminary data.</text>
</comment>
<dbReference type="AlphaFoldDB" id="A0A5C7FMY9"/>
<name>A0A5C7FMY9_9BACT</name>
<keyword evidence="6" id="KW-1185">Reference proteome</keyword>
<keyword evidence="3" id="KW-0560">Oxidoreductase</keyword>
<dbReference type="InterPro" id="IPR013785">
    <property type="entry name" value="Aldolase_TIM"/>
</dbReference>
<dbReference type="Proteomes" id="UP000321907">
    <property type="component" value="Unassembled WGS sequence"/>
</dbReference>
<evidence type="ECO:0000313" key="6">
    <source>
        <dbReference type="Proteomes" id="UP000321907"/>
    </source>
</evidence>
<dbReference type="CDD" id="cd02933">
    <property type="entry name" value="OYE_like_FMN"/>
    <property type="match status" value="1"/>
</dbReference>
<evidence type="ECO:0000259" key="4">
    <source>
        <dbReference type="Pfam" id="PF00724"/>
    </source>
</evidence>
<dbReference type="GO" id="GO:0010181">
    <property type="term" value="F:FMN binding"/>
    <property type="evidence" value="ECO:0007669"/>
    <property type="project" value="InterPro"/>
</dbReference>
<evidence type="ECO:0000256" key="3">
    <source>
        <dbReference type="ARBA" id="ARBA00023002"/>
    </source>
</evidence>
<gene>
    <name evidence="5" type="ORF">FUA23_02065</name>
</gene>
<dbReference type="OrthoDB" id="9772736at2"/>
<dbReference type="GO" id="GO:0005829">
    <property type="term" value="C:cytosol"/>
    <property type="evidence" value="ECO:0007669"/>
    <property type="project" value="UniProtKB-ARBA"/>
</dbReference>
<dbReference type="InterPro" id="IPR045247">
    <property type="entry name" value="Oye-like"/>
</dbReference>
<dbReference type="PANTHER" id="PTHR22893:SF91">
    <property type="entry name" value="NADPH DEHYDROGENASE 2-RELATED"/>
    <property type="match status" value="1"/>
</dbReference>
<comment type="cofactor">
    <cofactor evidence="1">
        <name>FMN</name>
        <dbReference type="ChEBI" id="CHEBI:58210"/>
    </cofactor>
</comment>
<dbReference type="GO" id="GO:0016628">
    <property type="term" value="F:oxidoreductase activity, acting on the CH-CH group of donors, NAD or NADP as acceptor"/>
    <property type="evidence" value="ECO:0007669"/>
    <property type="project" value="UniProtKB-ARBA"/>
</dbReference>
<dbReference type="FunFam" id="3.20.20.70:FF:000059">
    <property type="entry name" value="N-ethylmaleimide reductase, FMN-linked"/>
    <property type="match status" value="1"/>
</dbReference>
<evidence type="ECO:0000256" key="2">
    <source>
        <dbReference type="ARBA" id="ARBA00005979"/>
    </source>
</evidence>
<dbReference type="InterPro" id="IPR001155">
    <property type="entry name" value="OxRdtase_FMN_N"/>
</dbReference>
<comment type="similarity">
    <text evidence="2">Belongs to the NADH:flavin oxidoreductase/NADH oxidase family.</text>
</comment>
<evidence type="ECO:0000256" key="1">
    <source>
        <dbReference type="ARBA" id="ARBA00001917"/>
    </source>
</evidence>
<proteinExistence type="inferred from homology"/>
<evidence type="ECO:0000313" key="5">
    <source>
        <dbReference type="EMBL" id="TXF91504.1"/>
    </source>
</evidence>
<dbReference type="Gene3D" id="3.20.20.70">
    <property type="entry name" value="Aldolase class I"/>
    <property type="match status" value="1"/>
</dbReference>
<dbReference type="PANTHER" id="PTHR22893">
    <property type="entry name" value="NADH OXIDOREDUCTASE-RELATED"/>
    <property type="match status" value="1"/>
</dbReference>
<sequence length="362" mass="39333">MKTTKLLSSHRIGNTELKNRVVMAPLTRSRAIDNVPNDLMATYYSQRAGAGLIITEGTSPSANGLGYPRIPGCYSDDQVAGWRQVTDAVHEKGGKIFLQIMHCGRVAHPDNIPAGGEMMAPSAVALQNTKMYVDGKGELEIPLAKPMTINDITETVAEYTNCAKMAIEAGFDGVELHAANGYLLEQFINPGSNQRTDQFGGSTGNRLRFVRNVTEAVVTAIGADRVGMRISPYGVFGEMSAYEGVEADYTQLAEMLNEIGLVYLHLVDHSALGTPAVPDSIKRKLRETFRGTFILSGGYDAGRAEKDLTEDRGDLVAFGRPFIANPDLVERMEKDAPLNLPDPSTFYTPGAEGYTDYPFLEA</sequence>
<dbReference type="EMBL" id="VOXD01000002">
    <property type="protein sequence ID" value="TXF91504.1"/>
    <property type="molecule type" value="Genomic_DNA"/>
</dbReference>
<dbReference type="RefSeq" id="WP_147929044.1">
    <property type="nucleotide sequence ID" value="NZ_VOXD01000002.1"/>
</dbReference>